<evidence type="ECO:0000256" key="8">
    <source>
        <dbReference type="ARBA" id="ARBA00023014"/>
    </source>
</evidence>
<dbReference type="GO" id="GO:0030288">
    <property type="term" value="C:outer membrane-bounded periplasmic space"/>
    <property type="evidence" value="ECO:0007669"/>
    <property type="project" value="TreeGrafter"/>
</dbReference>
<dbReference type="InterPro" id="IPR006311">
    <property type="entry name" value="TAT_signal"/>
</dbReference>
<dbReference type="PANTHER" id="PTHR43742">
    <property type="entry name" value="TRIMETHYLAMINE-N-OXIDE REDUCTASE"/>
    <property type="match status" value="1"/>
</dbReference>
<dbReference type="GO" id="GO:0009389">
    <property type="term" value="F:dimethyl sulfoxide reductase activity"/>
    <property type="evidence" value="ECO:0007669"/>
    <property type="project" value="InterPro"/>
</dbReference>
<evidence type="ECO:0000256" key="4">
    <source>
        <dbReference type="ARBA" id="ARBA00022723"/>
    </source>
</evidence>
<evidence type="ECO:0000256" key="2">
    <source>
        <dbReference type="ARBA" id="ARBA00010312"/>
    </source>
</evidence>
<dbReference type="SUPFAM" id="SSF50692">
    <property type="entry name" value="ADC-like"/>
    <property type="match status" value="1"/>
</dbReference>
<keyword evidence="11" id="KW-1185">Reference proteome</keyword>
<keyword evidence="6" id="KW-0560">Oxidoreductase</keyword>
<dbReference type="Gene3D" id="3.40.50.12440">
    <property type="match status" value="2"/>
</dbReference>
<dbReference type="NCBIfam" id="TIGR01409">
    <property type="entry name" value="TAT_signal_seq"/>
    <property type="match status" value="1"/>
</dbReference>
<dbReference type="OrthoDB" id="219031at2"/>
<dbReference type="GO" id="GO:0030151">
    <property type="term" value="F:molybdenum ion binding"/>
    <property type="evidence" value="ECO:0007669"/>
    <property type="project" value="InterPro"/>
</dbReference>
<organism evidence="10 11">
    <name type="scientific">Anaerospora hongkongensis</name>
    <dbReference type="NCBI Taxonomy" id="244830"/>
    <lineage>
        <taxon>Bacteria</taxon>
        <taxon>Bacillati</taxon>
        <taxon>Bacillota</taxon>
        <taxon>Negativicutes</taxon>
        <taxon>Selenomonadales</taxon>
        <taxon>Sporomusaceae</taxon>
        <taxon>Anaerospora</taxon>
    </lineage>
</organism>
<protein>
    <submittedName>
        <fullName evidence="10">Anaerobic dimethyl sulfoxide reductase subunit A</fullName>
    </submittedName>
</protein>
<evidence type="ECO:0000256" key="7">
    <source>
        <dbReference type="ARBA" id="ARBA00023004"/>
    </source>
</evidence>
<dbReference type="InterPro" id="IPR009010">
    <property type="entry name" value="Asp_de-COase-like_dom_sf"/>
</dbReference>
<dbReference type="InterPro" id="IPR006963">
    <property type="entry name" value="Mopterin_OxRdtase_4Fe-4S_dom"/>
</dbReference>
<dbReference type="RefSeq" id="WP_132081965.1">
    <property type="nucleotide sequence ID" value="NZ_SLUI01000009.1"/>
</dbReference>
<dbReference type="SUPFAM" id="SSF53706">
    <property type="entry name" value="Formate dehydrogenase/DMSO reductase, domains 1-3"/>
    <property type="match status" value="1"/>
</dbReference>
<keyword evidence="4" id="KW-0479">Metal-binding</keyword>
<dbReference type="Proteomes" id="UP000295063">
    <property type="component" value="Unassembled WGS sequence"/>
</dbReference>
<dbReference type="InterPro" id="IPR050612">
    <property type="entry name" value="Prok_Mopterin_Oxidored"/>
</dbReference>
<accession>A0A4R1Q5E8</accession>
<dbReference type="GO" id="GO:0009055">
    <property type="term" value="F:electron transfer activity"/>
    <property type="evidence" value="ECO:0007669"/>
    <property type="project" value="TreeGrafter"/>
</dbReference>
<dbReference type="Pfam" id="PF01568">
    <property type="entry name" value="Molydop_binding"/>
    <property type="match status" value="1"/>
</dbReference>
<comment type="caution">
    <text evidence="10">The sequence shown here is derived from an EMBL/GenBank/DDBJ whole genome shotgun (WGS) entry which is preliminary data.</text>
</comment>
<name>A0A4R1Q5E8_9FIRM</name>
<dbReference type="InterPro" id="IPR006656">
    <property type="entry name" value="Mopterin_OxRdtase"/>
</dbReference>
<dbReference type="Gene3D" id="3.40.228.10">
    <property type="entry name" value="Dimethylsulfoxide Reductase, domain 2"/>
    <property type="match status" value="1"/>
</dbReference>
<dbReference type="PROSITE" id="PS51318">
    <property type="entry name" value="TAT"/>
    <property type="match status" value="1"/>
</dbReference>
<dbReference type="CDD" id="cd02794">
    <property type="entry name" value="MopB_CT_DmsA-EC"/>
    <property type="match status" value="1"/>
</dbReference>
<dbReference type="GO" id="GO:0051539">
    <property type="term" value="F:4 iron, 4 sulfur cluster binding"/>
    <property type="evidence" value="ECO:0007669"/>
    <property type="project" value="UniProtKB-KW"/>
</dbReference>
<dbReference type="PROSITE" id="PS00551">
    <property type="entry name" value="MOLYBDOPTERIN_PROK_1"/>
    <property type="match status" value="1"/>
</dbReference>
<dbReference type="AlphaFoldDB" id="A0A4R1Q5E8"/>
<sequence>MAYDKLWSAPLSRRRFLVMSALAGGAMGLTALPVTTNRFVKANSPLLGEKTYPTSCTHNCGGRCFLKAHVRDGVITRLSTDDNPDTAELPQVRACLKGWAQRKRLYHPDRLKYPMKRVGKRGEGKFVRISWEEALDTIAAQMKRIKQTYGNEAIHLLYGTGVYGQISQSWLIPSFGGALARFLHMFGGYLGYHNTYSSACFSYSTPYTYGTAEGNSPDDLVNAKLIVLFAENLMETRMGGANTGHYIKLAKEKGAKVIVIDPRYSDTALALADEWIPIKPTTDNALLDALAYVMVTENLQDQHFLDTYCLGFDEEHMPDGIAPGNSYKSYLLGKSGDNTAKTPAWAEAITGVNRETIVRLARQIAGIKPCCLLQGLGWQRHAYGEQPVRGLPVLAAMTGNVGRSGGGPGLRLGGHSVPMGWMRAGTNPVKATISCYVWPEAILRGKEMGPADGVLGAPKLSTDIKMIWNYASNTLINQHSDCNGTAKILQDEEKCEFILVHDVFMTPSARFADILLPDVTQFEREDIITFASGIGYAIYHQKLVEPMFECRNVYQVTSGLAERLGFGAQFTEGKNEQDWLRECVDVARQKDAKFPAFEQFREQGIYKAAPAKPVIAYEKQIADPAANPFKTPSGKIELFSPRLWNMKNDREIPAIPKYIPAWEGPEAALTKEYPLQCIGHHYKRRVHSTFDNSPWLEEAAPQQMWINTQDAAARQLKDGEYAKIFNDRGTIVMPVKVTPRIMPGVVSIPQGAWWTPDSQGIDRRGNVNTITKYHPTPLAKGNPQHTNLVEVVKA</sequence>
<evidence type="ECO:0000313" key="10">
    <source>
        <dbReference type="EMBL" id="TCL36221.1"/>
    </source>
</evidence>
<evidence type="ECO:0000313" key="11">
    <source>
        <dbReference type="Proteomes" id="UP000295063"/>
    </source>
</evidence>
<dbReference type="NCBIfam" id="TIGR02166">
    <property type="entry name" value="dmsA_ynfE"/>
    <property type="match status" value="1"/>
</dbReference>
<dbReference type="SMART" id="SM00926">
    <property type="entry name" value="Molybdop_Fe4S4"/>
    <property type="match status" value="1"/>
</dbReference>
<dbReference type="PANTHER" id="PTHR43742:SF3">
    <property type="entry name" value="DIMETHYL SULFOXIDE REDUCTASE DMSA"/>
    <property type="match status" value="1"/>
</dbReference>
<reference evidence="10 11" key="1">
    <citation type="submission" date="2019-03" db="EMBL/GenBank/DDBJ databases">
        <title>Genomic Encyclopedia of Type Strains, Phase IV (KMG-IV): sequencing the most valuable type-strain genomes for metagenomic binning, comparative biology and taxonomic classification.</title>
        <authorList>
            <person name="Goeker M."/>
        </authorList>
    </citation>
    <scope>NUCLEOTIDE SEQUENCE [LARGE SCALE GENOMIC DNA]</scope>
    <source>
        <strain evidence="10 11">DSM 15969</strain>
    </source>
</reference>
<keyword evidence="5" id="KW-0732">Signal</keyword>
<evidence type="ECO:0000256" key="3">
    <source>
        <dbReference type="ARBA" id="ARBA00022485"/>
    </source>
</evidence>
<dbReference type="PROSITE" id="PS51669">
    <property type="entry name" value="4FE4S_MOW_BIS_MGD"/>
    <property type="match status" value="1"/>
</dbReference>
<dbReference type="Gene3D" id="3.40.50.740">
    <property type="match status" value="1"/>
</dbReference>
<evidence type="ECO:0000256" key="6">
    <source>
        <dbReference type="ARBA" id="ARBA00023002"/>
    </source>
</evidence>
<evidence type="ECO:0000256" key="1">
    <source>
        <dbReference type="ARBA" id="ARBA00001966"/>
    </source>
</evidence>
<proteinExistence type="inferred from homology"/>
<evidence type="ECO:0000259" key="9">
    <source>
        <dbReference type="PROSITE" id="PS51669"/>
    </source>
</evidence>
<dbReference type="InterPro" id="IPR027467">
    <property type="entry name" value="MopterinOxRdtase_cofactor_BS"/>
</dbReference>
<dbReference type="Pfam" id="PF00384">
    <property type="entry name" value="Molybdopterin"/>
    <property type="match status" value="1"/>
</dbReference>
<dbReference type="EMBL" id="SLUI01000009">
    <property type="protein sequence ID" value="TCL36221.1"/>
    <property type="molecule type" value="Genomic_DNA"/>
</dbReference>
<keyword evidence="8" id="KW-0411">Iron-sulfur</keyword>
<dbReference type="GO" id="GO:0009061">
    <property type="term" value="P:anaerobic respiration"/>
    <property type="evidence" value="ECO:0007669"/>
    <property type="project" value="TreeGrafter"/>
</dbReference>
<gene>
    <name evidence="10" type="ORF">EV210_109170</name>
</gene>
<dbReference type="CDD" id="cd02770">
    <property type="entry name" value="MopB_DmsA-EC"/>
    <property type="match status" value="1"/>
</dbReference>
<keyword evidence="3" id="KW-0004">4Fe-4S</keyword>
<dbReference type="InterPro" id="IPR011888">
    <property type="entry name" value="Anaer_DMSO_reductase"/>
</dbReference>
<dbReference type="InterPro" id="IPR019546">
    <property type="entry name" value="TAT_signal_bac_arc"/>
</dbReference>
<dbReference type="Pfam" id="PF04879">
    <property type="entry name" value="Molybdop_Fe4S4"/>
    <property type="match status" value="1"/>
</dbReference>
<comment type="cofactor">
    <cofactor evidence="1">
        <name>[4Fe-4S] cluster</name>
        <dbReference type="ChEBI" id="CHEBI:49883"/>
    </cofactor>
</comment>
<dbReference type="InterPro" id="IPR006657">
    <property type="entry name" value="MoPterin_dinucl-bd_dom"/>
</dbReference>
<evidence type="ECO:0000256" key="5">
    <source>
        <dbReference type="ARBA" id="ARBA00022729"/>
    </source>
</evidence>
<comment type="similarity">
    <text evidence="2">Belongs to the prokaryotic molybdopterin-containing oxidoreductase family.</text>
</comment>
<feature type="domain" description="4Fe-4S Mo/W bis-MGD-type" evidence="9">
    <location>
        <begin position="49"/>
        <end position="109"/>
    </location>
</feature>
<dbReference type="Gene3D" id="2.40.40.20">
    <property type="match status" value="1"/>
</dbReference>
<dbReference type="GO" id="GO:0043546">
    <property type="term" value="F:molybdopterin cofactor binding"/>
    <property type="evidence" value="ECO:0007669"/>
    <property type="project" value="InterPro"/>
</dbReference>
<keyword evidence="7" id="KW-0408">Iron</keyword>